<accession>A0ABP0FC51</accession>
<evidence type="ECO:0000313" key="2">
    <source>
        <dbReference type="Proteomes" id="UP001642483"/>
    </source>
</evidence>
<protein>
    <submittedName>
        <fullName evidence="1">Uncharacterized protein</fullName>
    </submittedName>
</protein>
<proteinExistence type="predicted"/>
<comment type="caution">
    <text evidence="1">The sequence shown here is derived from an EMBL/GenBank/DDBJ whole genome shotgun (WGS) entry which is preliminary data.</text>
</comment>
<gene>
    <name evidence="1" type="ORF">CVLEPA_LOCUS6679</name>
</gene>
<sequence length="97" mass="11110">MSDWDEFQSRLRKGEKVKEIVDVEKETNRKKSTCLPFDEVKIGEMSYQLKPLIPTIDDVKVIKSDFSNVTDLVVPKPVIPVADMLPMHPVLKDALKK</sequence>
<name>A0ABP0FC51_CLALP</name>
<reference evidence="1 2" key="1">
    <citation type="submission" date="2024-02" db="EMBL/GenBank/DDBJ databases">
        <authorList>
            <person name="Daric V."/>
            <person name="Darras S."/>
        </authorList>
    </citation>
    <scope>NUCLEOTIDE SEQUENCE [LARGE SCALE GENOMIC DNA]</scope>
</reference>
<keyword evidence="2" id="KW-1185">Reference proteome</keyword>
<evidence type="ECO:0000313" key="1">
    <source>
        <dbReference type="EMBL" id="CAK8677285.1"/>
    </source>
</evidence>
<dbReference type="Proteomes" id="UP001642483">
    <property type="component" value="Unassembled WGS sequence"/>
</dbReference>
<dbReference type="EMBL" id="CAWYQH010000046">
    <property type="protein sequence ID" value="CAK8677285.1"/>
    <property type="molecule type" value="Genomic_DNA"/>
</dbReference>
<organism evidence="1 2">
    <name type="scientific">Clavelina lepadiformis</name>
    <name type="common">Light-bulb sea squirt</name>
    <name type="synonym">Ascidia lepadiformis</name>
    <dbReference type="NCBI Taxonomy" id="159417"/>
    <lineage>
        <taxon>Eukaryota</taxon>
        <taxon>Metazoa</taxon>
        <taxon>Chordata</taxon>
        <taxon>Tunicata</taxon>
        <taxon>Ascidiacea</taxon>
        <taxon>Aplousobranchia</taxon>
        <taxon>Clavelinidae</taxon>
        <taxon>Clavelina</taxon>
    </lineage>
</organism>